<evidence type="ECO:0000313" key="17">
    <source>
        <dbReference type="Proteomes" id="UP000631114"/>
    </source>
</evidence>
<evidence type="ECO:0000256" key="1">
    <source>
        <dbReference type="ARBA" id="ARBA00000189"/>
    </source>
</evidence>
<dbReference type="PANTHER" id="PTHR31517:SF59">
    <property type="entry name" value="PEROXIDASE"/>
    <property type="match status" value="1"/>
</dbReference>
<dbReference type="AlphaFoldDB" id="A0A835I441"/>
<feature type="binding site" evidence="12">
    <location>
        <position position="127"/>
    </location>
    <ligand>
        <name>Ca(2+)</name>
        <dbReference type="ChEBI" id="CHEBI:29108"/>
        <label>1</label>
    </ligand>
</feature>
<dbReference type="Gene3D" id="1.10.520.10">
    <property type="match status" value="2"/>
</dbReference>
<dbReference type="OrthoDB" id="2113341at2759"/>
<evidence type="ECO:0000256" key="9">
    <source>
        <dbReference type="ARBA" id="ARBA00023002"/>
    </source>
</evidence>
<name>A0A835I441_9MAGN</name>
<comment type="caution">
    <text evidence="16">The sequence shown here is derived from an EMBL/GenBank/DDBJ whole genome shotgun (WGS) entry which is preliminary data.</text>
</comment>
<dbReference type="InterPro" id="IPR002016">
    <property type="entry name" value="Haem_peroxidase"/>
</dbReference>
<dbReference type="GO" id="GO:0140825">
    <property type="term" value="F:lactoperoxidase activity"/>
    <property type="evidence" value="ECO:0007669"/>
    <property type="project" value="UniProtKB-EC"/>
</dbReference>
<keyword evidence="6" id="KW-0349">Heme</keyword>
<feature type="binding site" evidence="12">
    <location>
        <position position="136"/>
    </location>
    <ligand>
        <name>Ca(2+)</name>
        <dbReference type="ChEBI" id="CHEBI:29108"/>
        <label>1</label>
    </ligand>
</feature>
<dbReference type="Pfam" id="PF00141">
    <property type="entry name" value="peroxidase"/>
    <property type="match status" value="1"/>
</dbReference>
<comment type="similarity">
    <text evidence="14">Belongs to the peroxidase family.</text>
</comment>
<feature type="binding site" evidence="11">
    <location>
        <position position="208"/>
    </location>
    <ligand>
        <name>substrate</name>
    </ligand>
</feature>
<keyword evidence="5" id="KW-0575">Peroxidase</keyword>
<dbReference type="EMBL" id="JADFTS010000004">
    <property type="protein sequence ID" value="KAF9609252.1"/>
    <property type="molecule type" value="Genomic_DNA"/>
</dbReference>
<feature type="domain" description="Plant heme peroxidase family profile" evidence="15">
    <location>
        <begin position="30"/>
        <end position="310"/>
    </location>
</feature>
<dbReference type="PROSITE" id="PS50873">
    <property type="entry name" value="PEROXIDASE_4"/>
    <property type="match status" value="1"/>
</dbReference>
<evidence type="ECO:0000313" key="16">
    <source>
        <dbReference type="EMBL" id="KAF9609252.1"/>
    </source>
</evidence>
<evidence type="ECO:0000256" key="6">
    <source>
        <dbReference type="ARBA" id="ARBA00022617"/>
    </source>
</evidence>
<keyword evidence="8 12" id="KW-0106">Calcium</keyword>
<dbReference type="Proteomes" id="UP000631114">
    <property type="component" value="Unassembled WGS sequence"/>
</dbReference>
<accession>A0A835I441</accession>
<evidence type="ECO:0000256" key="3">
    <source>
        <dbReference type="ARBA" id="ARBA00002322"/>
    </source>
</evidence>
<feature type="disulfide bond" evidence="13">
    <location>
        <begin position="42"/>
        <end position="162"/>
    </location>
</feature>
<keyword evidence="7 12" id="KW-0479">Metal-binding</keyword>
<gene>
    <name evidence="16" type="ORF">IFM89_014446</name>
</gene>
<dbReference type="GO" id="GO:0046872">
    <property type="term" value="F:metal ion binding"/>
    <property type="evidence" value="ECO:0007669"/>
    <property type="project" value="UniProtKB-KW"/>
</dbReference>
<protein>
    <recommendedName>
        <fullName evidence="15">Plant heme peroxidase family profile domain-containing protein</fullName>
    </recommendedName>
</protein>
<evidence type="ECO:0000256" key="14">
    <source>
        <dbReference type="RuleBase" id="RU004241"/>
    </source>
</evidence>
<dbReference type="InterPro" id="IPR010255">
    <property type="entry name" value="Haem_peroxidase_sf"/>
</dbReference>
<evidence type="ECO:0000256" key="12">
    <source>
        <dbReference type="PIRSR" id="PIRSR600823-3"/>
    </source>
</evidence>
<evidence type="ECO:0000256" key="8">
    <source>
        <dbReference type="ARBA" id="ARBA00022837"/>
    </source>
</evidence>
<sequence length="310" mass="34460">MKVAVLEAAELEQYVAAEVRATVELPYGKGLERQFYKKHNTCDDLEEFIKHQVKLFWTKDRSITPKLLGLVYSDCFVTAIWKDKCHSSKERTHQSRWRSGVQEHSREGVDSAVQRVTRGVPQVVMASVLLDNPNSEKKAPQNIGLGGFAFVDKLKIVVEARCPEVVSCSDILHLAAREAVHLAGAPSYSVLTGRRDGRGSSAASVDLPLPSISFESALSYFQSKGLNLVDITTLLAKMRKKCPRKGQGDPPTFLNPDSGKNEESISLTQEFANGFEDFRKSWAYSMSRMGSIGVLTGTQGEIRHHCRYPN</sequence>
<keyword evidence="17" id="KW-1185">Reference proteome</keyword>
<keyword evidence="10" id="KW-0408">Iron</keyword>
<keyword evidence="9" id="KW-0560">Oxidoreductase</keyword>
<evidence type="ECO:0000256" key="10">
    <source>
        <dbReference type="ARBA" id="ARBA00023004"/>
    </source>
</evidence>
<comment type="cofactor">
    <cofactor evidence="12">
        <name>Ca(2+)</name>
        <dbReference type="ChEBI" id="CHEBI:29108"/>
    </cofactor>
    <text evidence="12">Binds 2 calcium ions per subunit.</text>
</comment>
<evidence type="ECO:0000256" key="2">
    <source>
        <dbReference type="ARBA" id="ARBA00001970"/>
    </source>
</evidence>
<evidence type="ECO:0000256" key="5">
    <source>
        <dbReference type="ARBA" id="ARBA00022559"/>
    </source>
</evidence>
<dbReference type="SUPFAM" id="SSF48113">
    <property type="entry name" value="Heme-dependent peroxidases"/>
    <property type="match status" value="1"/>
</dbReference>
<dbReference type="GO" id="GO:0006979">
    <property type="term" value="P:response to oxidative stress"/>
    <property type="evidence" value="ECO:0007669"/>
    <property type="project" value="InterPro"/>
</dbReference>
<dbReference type="InterPro" id="IPR000823">
    <property type="entry name" value="Peroxidase_pln"/>
</dbReference>
<dbReference type="Gene3D" id="1.10.420.10">
    <property type="entry name" value="Peroxidase, domain 2"/>
    <property type="match status" value="1"/>
</dbReference>
<dbReference type="GO" id="GO:0020037">
    <property type="term" value="F:heme binding"/>
    <property type="evidence" value="ECO:0007669"/>
    <property type="project" value="InterPro"/>
</dbReference>
<organism evidence="16 17">
    <name type="scientific">Coptis chinensis</name>
    <dbReference type="NCBI Taxonomy" id="261450"/>
    <lineage>
        <taxon>Eukaryota</taxon>
        <taxon>Viridiplantae</taxon>
        <taxon>Streptophyta</taxon>
        <taxon>Embryophyta</taxon>
        <taxon>Tracheophyta</taxon>
        <taxon>Spermatophyta</taxon>
        <taxon>Magnoliopsida</taxon>
        <taxon>Ranunculales</taxon>
        <taxon>Ranunculaceae</taxon>
        <taxon>Coptidoideae</taxon>
        <taxon>Coptis</taxon>
    </lineage>
</organism>
<keyword evidence="13" id="KW-1015">Disulfide bond</keyword>
<evidence type="ECO:0000256" key="7">
    <source>
        <dbReference type="ARBA" id="ARBA00022723"/>
    </source>
</evidence>
<dbReference type="PANTHER" id="PTHR31517">
    <property type="match status" value="1"/>
</dbReference>
<keyword evidence="4" id="KW-0964">Secreted</keyword>
<evidence type="ECO:0000256" key="13">
    <source>
        <dbReference type="PIRSR" id="PIRSR600823-5"/>
    </source>
</evidence>
<evidence type="ECO:0000256" key="4">
    <source>
        <dbReference type="ARBA" id="ARBA00022525"/>
    </source>
</evidence>
<evidence type="ECO:0000259" key="15">
    <source>
        <dbReference type="PROSITE" id="PS50873"/>
    </source>
</evidence>
<proteinExistence type="inferred from homology"/>
<reference evidence="16 17" key="1">
    <citation type="submission" date="2020-10" db="EMBL/GenBank/DDBJ databases">
        <title>The Coptis chinensis genome and diversification of protoberbering-type alkaloids.</title>
        <authorList>
            <person name="Wang B."/>
            <person name="Shu S."/>
            <person name="Song C."/>
            <person name="Liu Y."/>
        </authorList>
    </citation>
    <scope>NUCLEOTIDE SEQUENCE [LARGE SCALE GENOMIC DNA]</scope>
    <source>
        <strain evidence="16">HL-2020</strain>
        <tissue evidence="16">Leaf</tissue>
    </source>
</reference>
<comment type="function">
    <text evidence="3">Removal of H(2)O(2), oxidation of toxic reductants, biosynthesis and degradation of lignin, suberization, auxin catabolism, response to environmental stresses such as wounding, pathogen attack and oxidative stress. These functions might be dependent on each isozyme/isoform in each plant tissue.</text>
</comment>
<evidence type="ECO:0000256" key="11">
    <source>
        <dbReference type="PIRSR" id="PIRSR600823-2"/>
    </source>
</evidence>
<comment type="cofactor">
    <cofactor evidence="2">
        <name>heme b</name>
        <dbReference type="ChEBI" id="CHEBI:60344"/>
    </cofactor>
</comment>
<comment type="catalytic activity">
    <reaction evidence="1">
        <text>2 a phenolic donor + H2O2 = 2 a phenolic radical donor + 2 H2O</text>
        <dbReference type="Rhea" id="RHEA:56136"/>
        <dbReference type="ChEBI" id="CHEBI:15377"/>
        <dbReference type="ChEBI" id="CHEBI:16240"/>
        <dbReference type="ChEBI" id="CHEBI:139520"/>
        <dbReference type="ChEBI" id="CHEBI:139521"/>
        <dbReference type="EC" id="1.11.1.7"/>
    </reaction>
</comment>